<protein>
    <submittedName>
        <fullName evidence="2">Uncharacterized protein</fullName>
    </submittedName>
</protein>
<organism evidence="2 3">
    <name type="scientific">Littorina saxatilis</name>
    <dbReference type="NCBI Taxonomy" id="31220"/>
    <lineage>
        <taxon>Eukaryota</taxon>
        <taxon>Metazoa</taxon>
        <taxon>Spiralia</taxon>
        <taxon>Lophotrochozoa</taxon>
        <taxon>Mollusca</taxon>
        <taxon>Gastropoda</taxon>
        <taxon>Caenogastropoda</taxon>
        <taxon>Littorinimorpha</taxon>
        <taxon>Littorinoidea</taxon>
        <taxon>Littorinidae</taxon>
        <taxon>Littorina</taxon>
    </lineage>
</organism>
<dbReference type="EMBL" id="JBAMIC010000012">
    <property type="protein sequence ID" value="KAK7099426.1"/>
    <property type="molecule type" value="Genomic_DNA"/>
</dbReference>
<sequence length="114" mass="12679">MQELSKRSFQQMNRSVLCLLAVAALLLAHTDATKLRKFRNRGVKRDFEAEEVMGSVQCQTLGVNPLSGVGIQSVGLGFQQSDVNFDGTLRGQEIKDFEKAVETMIECAEVDDRK</sequence>
<keyword evidence="1" id="KW-0732">Signal</keyword>
<proteinExistence type="predicted"/>
<keyword evidence="3" id="KW-1185">Reference proteome</keyword>
<name>A0AAN9B6B2_9CAEN</name>
<reference evidence="2 3" key="1">
    <citation type="submission" date="2024-02" db="EMBL/GenBank/DDBJ databases">
        <title>Chromosome-scale genome assembly of the rough periwinkle Littorina saxatilis.</title>
        <authorList>
            <person name="De Jode A."/>
            <person name="Faria R."/>
            <person name="Formenti G."/>
            <person name="Sims Y."/>
            <person name="Smith T.P."/>
            <person name="Tracey A."/>
            <person name="Wood J.M.D."/>
            <person name="Zagrodzka Z.B."/>
            <person name="Johannesson K."/>
            <person name="Butlin R.K."/>
            <person name="Leder E.H."/>
        </authorList>
    </citation>
    <scope>NUCLEOTIDE SEQUENCE [LARGE SCALE GENOMIC DNA]</scope>
    <source>
        <strain evidence="2">Snail1</strain>
        <tissue evidence="2">Muscle</tissue>
    </source>
</reference>
<gene>
    <name evidence="2" type="ORF">V1264_003568</name>
</gene>
<evidence type="ECO:0000313" key="3">
    <source>
        <dbReference type="Proteomes" id="UP001374579"/>
    </source>
</evidence>
<feature type="signal peptide" evidence="1">
    <location>
        <begin position="1"/>
        <end position="32"/>
    </location>
</feature>
<dbReference type="AlphaFoldDB" id="A0AAN9B6B2"/>
<evidence type="ECO:0000313" key="2">
    <source>
        <dbReference type="EMBL" id="KAK7099426.1"/>
    </source>
</evidence>
<accession>A0AAN9B6B2</accession>
<comment type="caution">
    <text evidence="2">The sequence shown here is derived from an EMBL/GenBank/DDBJ whole genome shotgun (WGS) entry which is preliminary data.</text>
</comment>
<dbReference type="Proteomes" id="UP001374579">
    <property type="component" value="Unassembled WGS sequence"/>
</dbReference>
<feature type="chain" id="PRO_5042907118" evidence="1">
    <location>
        <begin position="33"/>
        <end position="114"/>
    </location>
</feature>
<evidence type="ECO:0000256" key="1">
    <source>
        <dbReference type="SAM" id="SignalP"/>
    </source>
</evidence>